<dbReference type="GO" id="GO:0003677">
    <property type="term" value="F:DNA binding"/>
    <property type="evidence" value="ECO:0007669"/>
    <property type="project" value="InterPro"/>
</dbReference>
<evidence type="ECO:0000313" key="3">
    <source>
        <dbReference type="Proteomes" id="UP000297549"/>
    </source>
</evidence>
<sequence>MRHLPAQYSTARIVRDYFGLSQTALAGYLDVSRELLSAAETGRRELPTASLLRLAVLAQAVGTTAVPAAGAATPPAAPELLPVTLLPGLRPLLARHEACLLEADRLRHAAALLLRKAEQARRLHAVLPALAAALDPLPADERPRRWLTQLTADVAHLLSPAADAPRARLAAREAGLRAEAAWIRSYFENIAADDVLF</sequence>
<dbReference type="OrthoDB" id="884075at2"/>
<dbReference type="AlphaFoldDB" id="A0A4Z0PXT5"/>
<dbReference type="InterPro" id="IPR001387">
    <property type="entry name" value="Cro/C1-type_HTH"/>
</dbReference>
<organism evidence="2 3">
    <name type="scientific">Hymenobacter aquaticus</name>
    <dbReference type="NCBI Taxonomy" id="1867101"/>
    <lineage>
        <taxon>Bacteria</taxon>
        <taxon>Pseudomonadati</taxon>
        <taxon>Bacteroidota</taxon>
        <taxon>Cytophagia</taxon>
        <taxon>Cytophagales</taxon>
        <taxon>Hymenobacteraceae</taxon>
        <taxon>Hymenobacter</taxon>
    </lineage>
</organism>
<comment type="caution">
    <text evidence="2">The sequence shown here is derived from an EMBL/GenBank/DDBJ whole genome shotgun (WGS) entry which is preliminary data.</text>
</comment>
<evidence type="ECO:0000259" key="1">
    <source>
        <dbReference type="PROSITE" id="PS50943"/>
    </source>
</evidence>
<name>A0A4Z0PXT5_9BACT</name>
<reference evidence="2 3" key="1">
    <citation type="submission" date="2019-04" db="EMBL/GenBank/DDBJ databases">
        <authorList>
            <person name="Feng G."/>
            <person name="Zhang J."/>
            <person name="Zhu H."/>
        </authorList>
    </citation>
    <scope>NUCLEOTIDE SEQUENCE [LARGE SCALE GENOMIC DNA]</scope>
    <source>
        <strain evidence="2 3">JCM 31653</strain>
    </source>
</reference>
<dbReference type="PROSITE" id="PS50943">
    <property type="entry name" value="HTH_CROC1"/>
    <property type="match status" value="1"/>
</dbReference>
<dbReference type="SUPFAM" id="SSF47413">
    <property type="entry name" value="lambda repressor-like DNA-binding domains"/>
    <property type="match status" value="1"/>
</dbReference>
<keyword evidence="3" id="KW-1185">Reference proteome</keyword>
<dbReference type="Gene3D" id="1.10.260.40">
    <property type="entry name" value="lambda repressor-like DNA-binding domains"/>
    <property type="match status" value="1"/>
</dbReference>
<accession>A0A4Z0PXT5</accession>
<dbReference type="CDD" id="cd00093">
    <property type="entry name" value="HTH_XRE"/>
    <property type="match status" value="1"/>
</dbReference>
<dbReference type="Proteomes" id="UP000297549">
    <property type="component" value="Unassembled WGS sequence"/>
</dbReference>
<feature type="domain" description="HTH cro/C1-type" evidence="1">
    <location>
        <begin position="12"/>
        <end position="55"/>
    </location>
</feature>
<dbReference type="RefSeq" id="WP_135464269.1">
    <property type="nucleotide sequence ID" value="NZ_SRLC01000002.1"/>
</dbReference>
<proteinExistence type="predicted"/>
<dbReference type="InterPro" id="IPR010982">
    <property type="entry name" value="Lambda_DNA-bd_dom_sf"/>
</dbReference>
<evidence type="ECO:0000313" key="2">
    <source>
        <dbReference type="EMBL" id="TGE21723.1"/>
    </source>
</evidence>
<protein>
    <recommendedName>
        <fullName evidence="1">HTH cro/C1-type domain-containing protein</fullName>
    </recommendedName>
</protein>
<dbReference type="EMBL" id="SRLC01000002">
    <property type="protein sequence ID" value="TGE21723.1"/>
    <property type="molecule type" value="Genomic_DNA"/>
</dbReference>
<gene>
    <name evidence="2" type="ORF">E5K00_15740</name>
</gene>